<evidence type="ECO:0000256" key="1">
    <source>
        <dbReference type="SAM" id="MobiDB-lite"/>
    </source>
</evidence>
<evidence type="ECO:0000313" key="3">
    <source>
        <dbReference type="Proteomes" id="UP001175226"/>
    </source>
</evidence>
<feature type="compositionally biased region" description="Basic and acidic residues" evidence="1">
    <location>
        <begin position="167"/>
        <end position="180"/>
    </location>
</feature>
<keyword evidence="3" id="KW-1185">Reference proteome</keyword>
<evidence type="ECO:0000313" key="2">
    <source>
        <dbReference type="EMBL" id="KAK0438478.1"/>
    </source>
</evidence>
<gene>
    <name evidence="2" type="ORF">EV421DRAFT_2021318</name>
</gene>
<comment type="caution">
    <text evidence="2">The sequence shown here is derived from an EMBL/GenBank/DDBJ whole genome shotgun (WGS) entry which is preliminary data.</text>
</comment>
<dbReference type="Proteomes" id="UP001175226">
    <property type="component" value="Unassembled WGS sequence"/>
</dbReference>
<accession>A0AA39JD95</accession>
<organism evidence="2 3">
    <name type="scientific">Armillaria borealis</name>
    <dbReference type="NCBI Taxonomy" id="47425"/>
    <lineage>
        <taxon>Eukaryota</taxon>
        <taxon>Fungi</taxon>
        <taxon>Dikarya</taxon>
        <taxon>Basidiomycota</taxon>
        <taxon>Agaricomycotina</taxon>
        <taxon>Agaricomycetes</taxon>
        <taxon>Agaricomycetidae</taxon>
        <taxon>Agaricales</taxon>
        <taxon>Marasmiineae</taxon>
        <taxon>Physalacriaceae</taxon>
        <taxon>Armillaria</taxon>
    </lineage>
</organism>
<sequence length="213" mass="23923">MVLIATSRCTIFSRETRIMEYAVLSHAWTTCRFLKLHCVRRSFAVVYLNGNGFMCVWDGDPFISKAKNSGEYKTLIPNCEAEFSIEISGKITKRNGHDDEYQFEKYIQLKPHYAVERGEKSITARSVTSYYDPTSRSLRGPALEWEPSGPRWIVFLRGEAEPPGPEDESHSVEEIDEKWHSSPGSRENAQSSPTVTSLLLSGSSVIPGQVGSP</sequence>
<feature type="region of interest" description="Disordered" evidence="1">
    <location>
        <begin position="158"/>
        <end position="213"/>
    </location>
</feature>
<reference evidence="2" key="1">
    <citation type="submission" date="2023-06" db="EMBL/GenBank/DDBJ databases">
        <authorList>
            <consortium name="Lawrence Berkeley National Laboratory"/>
            <person name="Ahrendt S."/>
            <person name="Sahu N."/>
            <person name="Indic B."/>
            <person name="Wong-Bajracharya J."/>
            <person name="Merenyi Z."/>
            <person name="Ke H.-M."/>
            <person name="Monk M."/>
            <person name="Kocsube S."/>
            <person name="Drula E."/>
            <person name="Lipzen A."/>
            <person name="Balint B."/>
            <person name="Henrissat B."/>
            <person name="Andreopoulos B."/>
            <person name="Martin F.M."/>
            <person name="Harder C.B."/>
            <person name="Rigling D."/>
            <person name="Ford K.L."/>
            <person name="Foster G.D."/>
            <person name="Pangilinan J."/>
            <person name="Papanicolaou A."/>
            <person name="Barry K."/>
            <person name="LaButti K."/>
            <person name="Viragh M."/>
            <person name="Koriabine M."/>
            <person name="Yan M."/>
            <person name="Riley R."/>
            <person name="Champramary S."/>
            <person name="Plett K.L."/>
            <person name="Tsai I.J."/>
            <person name="Slot J."/>
            <person name="Sipos G."/>
            <person name="Plett J."/>
            <person name="Nagy L.G."/>
            <person name="Grigoriev I.V."/>
        </authorList>
    </citation>
    <scope>NUCLEOTIDE SEQUENCE</scope>
    <source>
        <strain evidence="2">FPL87.14</strain>
    </source>
</reference>
<dbReference type="AlphaFoldDB" id="A0AA39JD95"/>
<proteinExistence type="predicted"/>
<feature type="compositionally biased region" description="Low complexity" evidence="1">
    <location>
        <begin position="191"/>
        <end position="205"/>
    </location>
</feature>
<name>A0AA39JD95_9AGAR</name>
<protein>
    <submittedName>
        <fullName evidence="2">Uncharacterized protein</fullName>
    </submittedName>
</protein>
<dbReference type="EMBL" id="JAUEPT010000043">
    <property type="protein sequence ID" value="KAK0438478.1"/>
    <property type="molecule type" value="Genomic_DNA"/>
</dbReference>